<dbReference type="AlphaFoldDB" id="A0A8C5M1J5"/>
<reference evidence="1" key="2">
    <citation type="submission" date="2025-09" db="UniProtKB">
        <authorList>
            <consortium name="Ensembl"/>
        </authorList>
    </citation>
    <scope>IDENTIFICATION</scope>
</reference>
<keyword evidence="2" id="KW-1185">Reference proteome</keyword>
<evidence type="ECO:0000313" key="2">
    <source>
        <dbReference type="Proteomes" id="UP000694569"/>
    </source>
</evidence>
<dbReference type="OrthoDB" id="9909228at2759"/>
<dbReference type="Proteomes" id="UP000694569">
    <property type="component" value="Unplaced"/>
</dbReference>
<accession>A0A8C5M1J5</accession>
<dbReference type="Ensembl" id="ENSLLET00000007584.1">
    <property type="protein sequence ID" value="ENSLLEP00000007284.1"/>
    <property type="gene ID" value="ENSLLEG00000004615.1"/>
</dbReference>
<reference evidence="1" key="1">
    <citation type="submission" date="2025-08" db="UniProtKB">
        <authorList>
            <consortium name="Ensembl"/>
        </authorList>
    </citation>
    <scope>IDENTIFICATION</scope>
</reference>
<dbReference type="GeneTree" id="ENSGT00940000154669"/>
<organism evidence="1 2">
    <name type="scientific">Leptobrachium leishanense</name>
    <name type="common">Leishan spiny toad</name>
    <dbReference type="NCBI Taxonomy" id="445787"/>
    <lineage>
        <taxon>Eukaryota</taxon>
        <taxon>Metazoa</taxon>
        <taxon>Chordata</taxon>
        <taxon>Craniata</taxon>
        <taxon>Vertebrata</taxon>
        <taxon>Euteleostomi</taxon>
        <taxon>Amphibia</taxon>
        <taxon>Batrachia</taxon>
        <taxon>Anura</taxon>
        <taxon>Pelobatoidea</taxon>
        <taxon>Megophryidae</taxon>
        <taxon>Leptobrachium</taxon>
    </lineage>
</organism>
<evidence type="ECO:0008006" key="3">
    <source>
        <dbReference type="Google" id="ProtNLM"/>
    </source>
</evidence>
<name>A0A8C5M1J5_9ANUR</name>
<dbReference type="PANTHER" id="PTHR21301">
    <property type="entry name" value="REVERSE TRANSCRIPTASE"/>
    <property type="match status" value="1"/>
</dbReference>
<proteinExistence type="predicted"/>
<sequence>MYIDLQRFKRKLSLKKYFLKQPVERGVLQDSTPTVHTNLRNKSKFFPRHMISDEIKVFEKLVMGDIERMSTKINHHNLTKEENLALKNLQKDPNIVIKPADKGGGIVILSKEQYQEEVMRILNNDHIYGKLKLDPIKDIRHKMEPLLQEGLDRGILNMAEFEYLSMKFTRTPHFYILPKMHKDPVQPPGRPIVAGIDSITSHLSEYVDTILQPIVCTIPSHLKDTLSMLQTLKSLVWQEGDIMVTCDVNALYSNIPHELGLIKLEEEITKSNLLGKDQMSFVLDSVRFILKNNYFKFGEDFFIQLVGTAMGTKFAPSYANLYMAAWETMFVYGSRSWAQGTIQTYKRFIDDIFFIWRGKEEDLIIFLDSLNQVEWGIKLDNNLNTQRINFLDLEIYIEEGCIKSKTFFKDVDVNTYIDYTSCHHSTWLRGVPKGQFTRLRRNCTDLAIFEEQA</sequence>
<protein>
    <recommendedName>
        <fullName evidence="3">Reverse transcriptase domain-containing protein</fullName>
    </recommendedName>
</protein>
<dbReference type="PANTHER" id="PTHR21301:SF12">
    <property type="match status" value="1"/>
</dbReference>
<evidence type="ECO:0000313" key="1">
    <source>
        <dbReference type="Ensembl" id="ENSLLEP00000007284.1"/>
    </source>
</evidence>